<name>A0AA40VME2_9MICO</name>
<keyword evidence="1" id="KW-0812">Transmembrane</keyword>
<comment type="caution">
    <text evidence="3">The sequence shown here is derived from an EMBL/GenBank/DDBJ whole genome shotgun (WGS) entry which is preliminary data.</text>
</comment>
<evidence type="ECO:0000313" key="3">
    <source>
        <dbReference type="EMBL" id="MBB4139727.1"/>
    </source>
</evidence>
<sequence>MIAVALPLTPDGDQAREWAQDELAQEIYRVTEPTPFDRFARAVGEFVMDLFSGELPPAFGPWLASIVVLVVVAIIVVAVLIWGRPRSITRSRASAHLFGHEEGRSAAELRRDADAAASTGDWDEAIVLRFRALARDLEERTLLDPAPGTTVHGFAHAAAELFPDAGPALHRAADAFDDVRYLRRHGSAAIYRDLVELDTRLTRATAEAVSA</sequence>
<evidence type="ECO:0000259" key="2">
    <source>
        <dbReference type="Pfam" id="PF13559"/>
    </source>
</evidence>
<dbReference type="Pfam" id="PF13559">
    <property type="entry name" value="DUF4129"/>
    <property type="match status" value="1"/>
</dbReference>
<dbReference type="InterPro" id="IPR025403">
    <property type="entry name" value="TgpA-like_C"/>
</dbReference>
<accession>A0AA40VME2</accession>
<dbReference type="Proteomes" id="UP000549113">
    <property type="component" value="Unassembled WGS sequence"/>
</dbReference>
<dbReference type="AlphaFoldDB" id="A0AA40VME2"/>
<organism evidence="3 4">
    <name type="scientific">Microbacterium invictum</name>
    <dbReference type="NCBI Taxonomy" id="515415"/>
    <lineage>
        <taxon>Bacteria</taxon>
        <taxon>Bacillati</taxon>
        <taxon>Actinomycetota</taxon>
        <taxon>Actinomycetes</taxon>
        <taxon>Micrococcales</taxon>
        <taxon>Microbacteriaceae</taxon>
        <taxon>Microbacterium</taxon>
    </lineage>
</organism>
<evidence type="ECO:0000256" key="1">
    <source>
        <dbReference type="SAM" id="Phobius"/>
    </source>
</evidence>
<dbReference type="RefSeq" id="WP_183499351.1">
    <property type="nucleotide sequence ID" value="NZ_BAABCO010000001.1"/>
</dbReference>
<gene>
    <name evidence="3" type="ORF">BKA10_001521</name>
</gene>
<evidence type="ECO:0000313" key="4">
    <source>
        <dbReference type="Proteomes" id="UP000549113"/>
    </source>
</evidence>
<feature type="domain" description="Protein-glutamine gamma-glutamyltransferase-like C-terminal" evidence="2">
    <location>
        <begin position="129"/>
        <end position="198"/>
    </location>
</feature>
<keyword evidence="1" id="KW-1133">Transmembrane helix</keyword>
<protein>
    <recommendedName>
        <fullName evidence="2">Protein-glutamine gamma-glutamyltransferase-like C-terminal domain-containing protein</fullName>
    </recommendedName>
</protein>
<feature type="transmembrane region" description="Helical" evidence="1">
    <location>
        <begin position="59"/>
        <end position="82"/>
    </location>
</feature>
<reference evidence="3 4" key="1">
    <citation type="submission" date="2020-08" db="EMBL/GenBank/DDBJ databases">
        <title>Sequencing the genomes of 1000 actinobacteria strains.</title>
        <authorList>
            <person name="Klenk H.-P."/>
        </authorList>
    </citation>
    <scope>NUCLEOTIDE SEQUENCE [LARGE SCALE GENOMIC DNA]</scope>
    <source>
        <strain evidence="3 4">DSM 19600</strain>
    </source>
</reference>
<keyword evidence="1" id="KW-0472">Membrane</keyword>
<keyword evidence="4" id="KW-1185">Reference proteome</keyword>
<dbReference type="EMBL" id="JACIFH010000001">
    <property type="protein sequence ID" value="MBB4139727.1"/>
    <property type="molecule type" value="Genomic_DNA"/>
</dbReference>
<proteinExistence type="predicted"/>